<evidence type="ECO:0000313" key="6">
    <source>
        <dbReference type="Proteomes" id="UP000306575"/>
    </source>
</evidence>
<dbReference type="GO" id="GO:0003700">
    <property type="term" value="F:DNA-binding transcription factor activity"/>
    <property type="evidence" value="ECO:0007669"/>
    <property type="project" value="InterPro"/>
</dbReference>
<dbReference type="AlphaFoldDB" id="A0A4U7N8S1"/>
<accession>A0A4U7N8S1</accession>
<dbReference type="Pfam" id="PF12833">
    <property type="entry name" value="HTH_18"/>
    <property type="match status" value="1"/>
</dbReference>
<dbReference type="SMART" id="SM00342">
    <property type="entry name" value="HTH_ARAC"/>
    <property type="match status" value="1"/>
</dbReference>
<evidence type="ECO:0000256" key="3">
    <source>
        <dbReference type="ARBA" id="ARBA00023163"/>
    </source>
</evidence>
<dbReference type="InterPro" id="IPR018060">
    <property type="entry name" value="HTH_AraC"/>
</dbReference>
<sequence>MPTCDFWLETPDCTRKPADTAQQGTDTMQKNHYLIGQSVVQLCSILDISSARVLRRLGLASDYLTHEGKGCSAATYFALFDAVQAECGRDDLPLFLGKTFAHGPFVPAILAFSCSPNIEIGMARLAVFKPLIAPCAISVERQETSVSLSFGSSVPQMEMPVGMGLFELVYFLECSRLFTAHPIIPTAIDVPMGASLNKDLIEFFGVTPTHSATTALHLSIEDATRPLISENAAVLEGLEQDLNRQLVQQHKDAALETRVRHSLIEMLPAGQASVDAVCQRLNMSKRSLQRHLRNEATSFQNVLDSLRRELSLYYLHQNTMSIEEISYLLAYQDPNSFYRAFQSWTGMTPAQARATQSRQTA</sequence>
<keyword evidence="2" id="KW-0238">DNA-binding</keyword>
<dbReference type="PANTHER" id="PTHR47894:SF1">
    <property type="entry name" value="HTH-TYPE TRANSCRIPTIONAL REGULATOR VQSM"/>
    <property type="match status" value="1"/>
</dbReference>
<dbReference type="EMBL" id="SULI01000001">
    <property type="protein sequence ID" value="TKZ22360.1"/>
    <property type="molecule type" value="Genomic_DNA"/>
</dbReference>
<evidence type="ECO:0000256" key="2">
    <source>
        <dbReference type="ARBA" id="ARBA00023125"/>
    </source>
</evidence>
<dbReference type="Gene3D" id="1.10.10.60">
    <property type="entry name" value="Homeodomain-like"/>
    <property type="match status" value="1"/>
</dbReference>
<reference evidence="5 6" key="1">
    <citation type="submission" date="2019-04" db="EMBL/GenBank/DDBJ databases">
        <title>Genome sequence of Pelagicola litoralis CL-ES2.</title>
        <authorList>
            <person name="Cao J."/>
        </authorList>
    </citation>
    <scope>NUCLEOTIDE SEQUENCE [LARGE SCALE GENOMIC DNA]</scope>
    <source>
        <strain evidence="5 6">CL-ES2</strain>
    </source>
</reference>
<dbReference type="PANTHER" id="PTHR47894">
    <property type="entry name" value="HTH-TYPE TRANSCRIPTIONAL REGULATOR GADX"/>
    <property type="match status" value="1"/>
</dbReference>
<feature type="domain" description="HTH araC/xylS-type" evidence="4">
    <location>
        <begin position="257"/>
        <end position="355"/>
    </location>
</feature>
<comment type="caution">
    <text evidence="5">The sequence shown here is derived from an EMBL/GenBank/DDBJ whole genome shotgun (WGS) entry which is preliminary data.</text>
</comment>
<keyword evidence="3" id="KW-0804">Transcription</keyword>
<dbReference type="SUPFAM" id="SSF46689">
    <property type="entry name" value="Homeodomain-like"/>
    <property type="match status" value="1"/>
</dbReference>
<name>A0A4U7N8S1_9RHOB</name>
<evidence type="ECO:0000256" key="1">
    <source>
        <dbReference type="ARBA" id="ARBA00023015"/>
    </source>
</evidence>
<dbReference type="Proteomes" id="UP000306575">
    <property type="component" value="Unassembled WGS sequence"/>
</dbReference>
<organism evidence="5 6">
    <name type="scientific">Shimia litoralis</name>
    <dbReference type="NCBI Taxonomy" id="420403"/>
    <lineage>
        <taxon>Bacteria</taxon>
        <taxon>Pseudomonadati</taxon>
        <taxon>Pseudomonadota</taxon>
        <taxon>Alphaproteobacteria</taxon>
        <taxon>Rhodobacterales</taxon>
        <taxon>Roseobacteraceae</taxon>
    </lineage>
</organism>
<dbReference type="GO" id="GO:0005829">
    <property type="term" value="C:cytosol"/>
    <property type="evidence" value="ECO:0007669"/>
    <property type="project" value="TreeGrafter"/>
</dbReference>
<evidence type="ECO:0000313" key="5">
    <source>
        <dbReference type="EMBL" id="TKZ22360.1"/>
    </source>
</evidence>
<dbReference type="PROSITE" id="PS01124">
    <property type="entry name" value="HTH_ARAC_FAMILY_2"/>
    <property type="match status" value="1"/>
</dbReference>
<dbReference type="InterPro" id="IPR032687">
    <property type="entry name" value="AraC-type_N"/>
</dbReference>
<protein>
    <submittedName>
        <fullName evidence="5">AraC family transcriptional regulator</fullName>
    </submittedName>
</protein>
<dbReference type="InterPro" id="IPR009057">
    <property type="entry name" value="Homeodomain-like_sf"/>
</dbReference>
<dbReference type="OrthoDB" id="9805730at2"/>
<gene>
    <name evidence="5" type="ORF">FAP39_00365</name>
</gene>
<keyword evidence="6" id="KW-1185">Reference proteome</keyword>
<keyword evidence="1" id="KW-0805">Transcription regulation</keyword>
<proteinExistence type="predicted"/>
<dbReference type="GO" id="GO:0000976">
    <property type="term" value="F:transcription cis-regulatory region binding"/>
    <property type="evidence" value="ECO:0007669"/>
    <property type="project" value="TreeGrafter"/>
</dbReference>
<dbReference type="Pfam" id="PF12625">
    <property type="entry name" value="Arabinose_bd"/>
    <property type="match status" value="1"/>
</dbReference>
<evidence type="ECO:0000259" key="4">
    <source>
        <dbReference type="PROSITE" id="PS01124"/>
    </source>
</evidence>